<dbReference type="InterPro" id="IPR039899">
    <property type="entry name" value="BET1_SNARE"/>
</dbReference>
<comment type="subcellular location">
    <subcellularLocation>
        <location evidence="8">Endomembrane system</location>
        <topology evidence="8">Single-pass type IV membrane protein</topology>
    </subcellularLocation>
    <subcellularLocation>
        <location evidence="1">Golgi apparatus membrane</location>
    </subcellularLocation>
</comment>
<evidence type="ECO:0000256" key="10">
    <source>
        <dbReference type="SAM" id="Phobius"/>
    </source>
</evidence>
<evidence type="ECO:0000256" key="7">
    <source>
        <dbReference type="ARBA" id="ARBA00023136"/>
    </source>
</evidence>
<dbReference type="PANTHER" id="PTHR12791">
    <property type="entry name" value="GOLGI SNARE BET1-RELATED"/>
    <property type="match status" value="1"/>
</dbReference>
<sequence>MSRRPGAAQRAFHNTSSPAPILYPPSGPSSGRTSPYRPSSSASQYSESPYGGGMSSGGGAGGAATGPGAGIIGGGGTGYTRTALNVEEQNDERLDGLLGKVKILKDITSGIGNEVRDSNLQLSSMNDAFASTSTFLGGTFRRMNKMAKRQGGNWCWFMGFLLIVLWIFVLVWWLRR</sequence>
<feature type="domain" description="T-SNARE coiled-coil homology" evidence="11">
    <location>
        <begin position="84"/>
        <end position="146"/>
    </location>
</feature>
<evidence type="ECO:0000256" key="1">
    <source>
        <dbReference type="ARBA" id="ARBA00004394"/>
    </source>
</evidence>
<dbReference type="AlphaFoldDB" id="A0AAD9FWW8"/>
<dbReference type="GO" id="GO:0000139">
    <property type="term" value="C:Golgi membrane"/>
    <property type="evidence" value="ECO:0007669"/>
    <property type="project" value="UniProtKB-SubCell"/>
</dbReference>
<comment type="caution">
    <text evidence="12">The sequence shown here is derived from an EMBL/GenBank/DDBJ whole genome shotgun (WGS) entry which is preliminary data.</text>
</comment>
<keyword evidence="4" id="KW-0653">Protein transport</keyword>
<keyword evidence="2" id="KW-0813">Transport</keyword>
<evidence type="ECO:0000256" key="2">
    <source>
        <dbReference type="ARBA" id="ARBA00022448"/>
    </source>
</evidence>
<feature type="compositionally biased region" description="Low complexity" evidence="9">
    <location>
        <begin position="28"/>
        <end position="49"/>
    </location>
</feature>
<keyword evidence="5 10" id="KW-1133">Transmembrane helix</keyword>
<feature type="transmembrane region" description="Helical" evidence="10">
    <location>
        <begin position="151"/>
        <end position="174"/>
    </location>
</feature>
<reference evidence="12" key="1">
    <citation type="submission" date="2023-02" db="EMBL/GenBank/DDBJ databases">
        <title>Identification and recombinant expression of a fungal hydrolase from Papiliotrema laurentii that hydrolyzes apple cutin and clears colloidal polyester polyurethane.</title>
        <authorList>
            <consortium name="DOE Joint Genome Institute"/>
            <person name="Roman V.A."/>
            <person name="Bojanowski C."/>
            <person name="Crable B.R."/>
            <person name="Wagner D.N."/>
            <person name="Hung C.S."/>
            <person name="Nadeau L.J."/>
            <person name="Schratz L."/>
            <person name="Haridas S."/>
            <person name="Pangilinan J."/>
            <person name="Lipzen A."/>
            <person name="Na H."/>
            <person name="Yan M."/>
            <person name="Ng V."/>
            <person name="Grigoriev I.V."/>
            <person name="Spatafora J.W."/>
            <person name="Barlow D."/>
            <person name="Biffinger J."/>
            <person name="Kelley-Loughnane N."/>
            <person name="Varaljay V.A."/>
            <person name="Crookes-Goodson W.J."/>
        </authorList>
    </citation>
    <scope>NUCLEOTIDE SEQUENCE</scope>
    <source>
        <strain evidence="12">5307AH</strain>
    </source>
</reference>
<evidence type="ECO:0000256" key="4">
    <source>
        <dbReference type="ARBA" id="ARBA00022927"/>
    </source>
</evidence>
<evidence type="ECO:0000256" key="5">
    <source>
        <dbReference type="ARBA" id="ARBA00022989"/>
    </source>
</evidence>
<dbReference type="SMART" id="SM00397">
    <property type="entry name" value="t_SNARE"/>
    <property type="match status" value="1"/>
</dbReference>
<dbReference type="EMBL" id="JAODAN010000001">
    <property type="protein sequence ID" value="KAK1927537.1"/>
    <property type="molecule type" value="Genomic_DNA"/>
</dbReference>
<protein>
    <recommendedName>
        <fullName evidence="11">t-SNARE coiled-coil homology domain-containing protein</fullName>
    </recommendedName>
</protein>
<proteinExistence type="predicted"/>
<dbReference type="GO" id="GO:0015031">
    <property type="term" value="P:protein transport"/>
    <property type="evidence" value="ECO:0007669"/>
    <property type="project" value="UniProtKB-KW"/>
</dbReference>
<feature type="region of interest" description="Disordered" evidence="9">
    <location>
        <begin position="1"/>
        <end position="62"/>
    </location>
</feature>
<evidence type="ECO:0000256" key="6">
    <source>
        <dbReference type="ARBA" id="ARBA00023034"/>
    </source>
</evidence>
<accession>A0AAD9FWW8</accession>
<evidence type="ECO:0000313" key="12">
    <source>
        <dbReference type="EMBL" id="KAK1927537.1"/>
    </source>
</evidence>
<keyword evidence="13" id="KW-1185">Reference proteome</keyword>
<keyword evidence="6" id="KW-0333">Golgi apparatus</keyword>
<evidence type="ECO:0000256" key="9">
    <source>
        <dbReference type="SAM" id="MobiDB-lite"/>
    </source>
</evidence>
<dbReference type="Gene3D" id="1.20.5.110">
    <property type="match status" value="1"/>
</dbReference>
<dbReference type="Proteomes" id="UP001182556">
    <property type="component" value="Unassembled WGS sequence"/>
</dbReference>
<dbReference type="FunFam" id="1.20.5.110:FF:000057">
    <property type="entry name" value="SNARE complex subunit (Bet1), putative"/>
    <property type="match status" value="1"/>
</dbReference>
<gene>
    <name evidence="12" type="ORF">DB88DRAFT_478343</name>
</gene>
<organism evidence="12 13">
    <name type="scientific">Papiliotrema laurentii</name>
    <name type="common">Cryptococcus laurentii</name>
    <dbReference type="NCBI Taxonomy" id="5418"/>
    <lineage>
        <taxon>Eukaryota</taxon>
        <taxon>Fungi</taxon>
        <taxon>Dikarya</taxon>
        <taxon>Basidiomycota</taxon>
        <taxon>Agaricomycotina</taxon>
        <taxon>Tremellomycetes</taxon>
        <taxon>Tremellales</taxon>
        <taxon>Rhynchogastremaceae</taxon>
        <taxon>Papiliotrema</taxon>
    </lineage>
</organism>
<dbReference type="CDD" id="cd15853">
    <property type="entry name" value="SNARE_Bet1"/>
    <property type="match status" value="1"/>
</dbReference>
<dbReference type="InterPro" id="IPR000727">
    <property type="entry name" value="T_SNARE_dom"/>
</dbReference>
<evidence type="ECO:0000256" key="3">
    <source>
        <dbReference type="ARBA" id="ARBA00022692"/>
    </source>
</evidence>
<feature type="compositionally biased region" description="Gly residues" evidence="9">
    <location>
        <begin position="50"/>
        <end position="62"/>
    </location>
</feature>
<evidence type="ECO:0000259" key="11">
    <source>
        <dbReference type="PROSITE" id="PS50192"/>
    </source>
</evidence>
<keyword evidence="7 10" id="KW-0472">Membrane</keyword>
<keyword evidence="3 10" id="KW-0812">Transmembrane</keyword>
<dbReference type="PROSITE" id="PS50192">
    <property type="entry name" value="T_SNARE"/>
    <property type="match status" value="1"/>
</dbReference>
<name>A0AAD9FWW8_PAPLA</name>
<evidence type="ECO:0000313" key="13">
    <source>
        <dbReference type="Proteomes" id="UP001182556"/>
    </source>
</evidence>
<evidence type="ECO:0000256" key="8">
    <source>
        <dbReference type="ARBA" id="ARBA00046280"/>
    </source>
</evidence>
<dbReference type="SUPFAM" id="SSF58038">
    <property type="entry name" value="SNARE fusion complex"/>
    <property type="match status" value="1"/>
</dbReference>